<evidence type="ECO:0000313" key="4">
    <source>
        <dbReference type="EMBL" id="SFC12904.1"/>
    </source>
</evidence>
<dbReference type="InterPro" id="IPR001509">
    <property type="entry name" value="Epimerase_deHydtase"/>
</dbReference>
<reference evidence="5" key="1">
    <citation type="submission" date="2016-10" db="EMBL/GenBank/DDBJ databases">
        <authorList>
            <person name="Varghese N."/>
            <person name="Submissions S."/>
        </authorList>
    </citation>
    <scope>NUCLEOTIDE SEQUENCE [LARGE SCALE GENOMIC DNA]</scope>
    <source>
        <strain evidence="5">DSM 23439</strain>
    </source>
</reference>
<organism evidence="4 5">
    <name type="scientific">Kushneria avicenniae</name>
    <dbReference type="NCBI Taxonomy" id="402385"/>
    <lineage>
        <taxon>Bacteria</taxon>
        <taxon>Pseudomonadati</taxon>
        <taxon>Pseudomonadota</taxon>
        <taxon>Gammaproteobacteria</taxon>
        <taxon>Oceanospirillales</taxon>
        <taxon>Halomonadaceae</taxon>
        <taxon>Kushneria</taxon>
    </lineage>
</organism>
<dbReference type="SUPFAM" id="SSF51735">
    <property type="entry name" value="NAD(P)-binding Rossmann-fold domains"/>
    <property type="match status" value="1"/>
</dbReference>
<dbReference type="OrthoDB" id="9801056at2"/>
<keyword evidence="2" id="KW-0119">Carbohydrate metabolism</keyword>
<name>A0A1I1GMS5_9GAMM</name>
<dbReference type="PANTHER" id="PTHR43103:SF3">
    <property type="entry name" value="ADP-L-GLYCERO-D-MANNO-HEPTOSE-6-EPIMERASE"/>
    <property type="match status" value="1"/>
</dbReference>
<feature type="domain" description="NAD-dependent epimerase/dehydratase" evidence="3">
    <location>
        <begin position="3"/>
        <end position="200"/>
    </location>
</feature>
<dbReference type="Gene3D" id="3.40.50.720">
    <property type="entry name" value="NAD(P)-binding Rossmann-like Domain"/>
    <property type="match status" value="1"/>
</dbReference>
<dbReference type="InterPro" id="IPR036291">
    <property type="entry name" value="NAD(P)-bd_dom_sf"/>
</dbReference>
<evidence type="ECO:0000313" key="5">
    <source>
        <dbReference type="Proteomes" id="UP000199046"/>
    </source>
</evidence>
<dbReference type="NCBIfam" id="NF043036">
    <property type="entry name" value="ErythonDh"/>
    <property type="match status" value="1"/>
</dbReference>
<dbReference type="Proteomes" id="UP000199046">
    <property type="component" value="Unassembled WGS sequence"/>
</dbReference>
<dbReference type="RefSeq" id="WP_090130696.1">
    <property type="nucleotide sequence ID" value="NZ_FOLY01000001.1"/>
</dbReference>
<keyword evidence="1" id="KW-0521">NADP</keyword>
<keyword evidence="5" id="KW-1185">Reference proteome</keyword>
<evidence type="ECO:0000256" key="1">
    <source>
        <dbReference type="ARBA" id="ARBA00022857"/>
    </source>
</evidence>
<gene>
    <name evidence="4" type="ORF">SAMN05421848_0656</name>
</gene>
<dbReference type="EMBL" id="FOLY01000001">
    <property type="protein sequence ID" value="SFC12904.1"/>
    <property type="molecule type" value="Genomic_DNA"/>
</dbReference>
<accession>A0A1I1GMS5</accession>
<dbReference type="Pfam" id="PF01370">
    <property type="entry name" value="Epimerase"/>
    <property type="match status" value="1"/>
</dbReference>
<dbReference type="AlphaFoldDB" id="A0A1I1GMS5"/>
<dbReference type="InterPro" id="IPR050005">
    <property type="entry name" value="DenD"/>
</dbReference>
<protein>
    <submittedName>
        <fullName evidence="4">Nucleoside-diphosphate-sugar epimerase</fullName>
    </submittedName>
</protein>
<proteinExistence type="predicted"/>
<dbReference type="GO" id="GO:0016491">
    <property type="term" value="F:oxidoreductase activity"/>
    <property type="evidence" value="ECO:0007669"/>
    <property type="project" value="InterPro"/>
</dbReference>
<evidence type="ECO:0000259" key="3">
    <source>
        <dbReference type="Pfam" id="PF01370"/>
    </source>
</evidence>
<sequence length="320" mass="35182">MHIIITGAAGFLGARLAMQLLEQGTLDGQPISSITSLDLAPCPVDDERIDSVVGDISDPSVIERAFREDTIAVCHLAAIVSSHAEAEFDQGMQVNFDATRSLLEACRHRGNHIRFLFSSSLAVFGPGMPSPLTEQTAPQPLSSYGTQKAMSELLVNDYSRRGFIDGRVCRLPTIVVRPGRPNRAASSFASSIIREPLGGEEAICPIDPEFAIWICSPETIINNLAHALSLDAARMDACRTVNLPGMSIRVREMVESLERVAGNEAGARIRYERDPQIEAIVYSWAPLFDNDYALSLGFEVDEHFDDIVHAHKRYMDDQQN</sequence>
<dbReference type="CDD" id="cd05238">
    <property type="entry name" value="Gne_like_SDR_e"/>
    <property type="match status" value="1"/>
</dbReference>
<evidence type="ECO:0000256" key="2">
    <source>
        <dbReference type="ARBA" id="ARBA00023277"/>
    </source>
</evidence>
<dbReference type="PANTHER" id="PTHR43103">
    <property type="entry name" value="NUCLEOSIDE-DIPHOSPHATE-SUGAR EPIMERASE"/>
    <property type="match status" value="1"/>
</dbReference>
<dbReference type="STRING" id="402385.SAMN05421848_0656"/>
<dbReference type="Gene3D" id="3.90.25.10">
    <property type="entry name" value="UDP-galactose 4-epimerase, domain 1"/>
    <property type="match status" value="1"/>
</dbReference>